<keyword evidence="4 7" id="KW-0547">Nucleotide-binding</keyword>
<name>A0A1V0UAX8_STRVN</name>
<keyword evidence="2 10" id="KW-0723">Serine/threonine-protein kinase</keyword>
<gene>
    <name evidence="10" type="ORF">B1H20_14080</name>
</gene>
<feature type="compositionally biased region" description="Gly residues" evidence="8">
    <location>
        <begin position="514"/>
        <end position="529"/>
    </location>
</feature>
<proteinExistence type="predicted"/>
<dbReference type="EC" id="2.7.11.1" evidence="1"/>
<evidence type="ECO:0000256" key="2">
    <source>
        <dbReference type="ARBA" id="ARBA00022527"/>
    </source>
</evidence>
<evidence type="ECO:0000256" key="8">
    <source>
        <dbReference type="SAM" id="MobiDB-lite"/>
    </source>
</evidence>
<evidence type="ECO:0000256" key="5">
    <source>
        <dbReference type="ARBA" id="ARBA00022777"/>
    </source>
</evidence>
<evidence type="ECO:0000256" key="7">
    <source>
        <dbReference type="PROSITE-ProRule" id="PRU10141"/>
    </source>
</evidence>
<dbReference type="STRING" id="1935.B1H20_14080"/>
<evidence type="ECO:0000313" key="11">
    <source>
        <dbReference type="Proteomes" id="UP000192445"/>
    </source>
</evidence>
<evidence type="ECO:0000256" key="3">
    <source>
        <dbReference type="ARBA" id="ARBA00022679"/>
    </source>
</evidence>
<feature type="binding site" evidence="7">
    <location>
        <position position="161"/>
    </location>
    <ligand>
        <name>ATP</name>
        <dbReference type="ChEBI" id="CHEBI:30616"/>
    </ligand>
</feature>
<evidence type="ECO:0000259" key="9">
    <source>
        <dbReference type="PROSITE" id="PS50011"/>
    </source>
</evidence>
<dbReference type="Pfam" id="PF00069">
    <property type="entry name" value="Pkinase"/>
    <property type="match status" value="1"/>
</dbReference>
<feature type="compositionally biased region" description="Pro residues" evidence="8">
    <location>
        <begin position="465"/>
        <end position="475"/>
    </location>
</feature>
<feature type="region of interest" description="Disordered" evidence="8">
    <location>
        <begin position="510"/>
        <end position="547"/>
    </location>
</feature>
<accession>A0A1V0UAX8</accession>
<dbReference type="EMBL" id="CP020570">
    <property type="protein sequence ID" value="ARF62403.1"/>
    <property type="molecule type" value="Genomic_DNA"/>
</dbReference>
<dbReference type="PROSITE" id="PS00108">
    <property type="entry name" value="PROTEIN_KINASE_ST"/>
    <property type="match status" value="1"/>
</dbReference>
<feature type="compositionally biased region" description="Basic and acidic residues" evidence="8">
    <location>
        <begin position="1"/>
        <end position="67"/>
    </location>
</feature>
<dbReference type="SMART" id="SM00220">
    <property type="entry name" value="S_TKc"/>
    <property type="match status" value="1"/>
</dbReference>
<feature type="compositionally biased region" description="Basic and acidic residues" evidence="8">
    <location>
        <begin position="87"/>
        <end position="108"/>
    </location>
</feature>
<protein>
    <recommendedName>
        <fullName evidence="1">non-specific serine/threonine protein kinase</fullName>
        <ecNumber evidence="1">2.7.11.1</ecNumber>
    </recommendedName>
</protein>
<organism evidence="10 11">
    <name type="scientific">Streptomyces violaceoruber</name>
    <dbReference type="NCBI Taxonomy" id="1935"/>
    <lineage>
        <taxon>Bacteria</taxon>
        <taxon>Bacillati</taxon>
        <taxon>Actinomycetota</taxon>
        <taxon>Actinomycetes</taxon>
        <taxon>Kitasatosporales</taxon>
        <taxon>Streptomycetaceae</taxon>
        <taxon>Streptomyces</taxon>
        <taxon>Streptomyces violaceoruber group</taxon>
    </lineage>
</organism>
<dbReference type="SMART" id="SM00062">
    <property type="entry name" value="PBPb"/>
    <property type="match status" value="1"/>
</dbReference>
<dbReference type="InterPro" id="IPR001638">
    <property type="entry name" value="Solute-binding_3/MltF_N"/>
</dbReference>
<keyword evidence="5 10" id="KW-0418">Kinase</keyword>
<sequence>MHNEDRSGRADDGRQDDGRADGGRVHDHRSDDGQVHDRRPEDGDGGRREDGRGDGLRAGGPHDRWADDAPGQPASEPPQVWPNTPAHEARPHEARSDESRSFQPRPDEAPPGNAWPVAPDQPAARTVIDGRYELLEPIGSGGMGEVWKAYDLRLRRFVAVKGLLDRNAMTASTQADAMQRARREAEAIAKIEHLNVVTVHDQVETDRQVWIVMKLLDARSLADLLSSEQVLSVPRAAKIGLQIVQGLRAVHAASVVHRDVKPGNVLVRENGLAILVDFGIATFEGADRVTRTGSVIGTPPYLAPELFAPTSPGPTPASDLWALGVTLYEMVEGHVPFAGREVWEVQENIRQSPDPAVRYAGPLAPVIQGLLITNPRERLDAATAEAMFREILGDPEAPHAGAAGPATHPPTAVSTPNGSARPTPRPPSPLSSSSAPSASSASSAPSGPSASPVSSAPSASAPSAPAVPPPPPGPTPASAGTGDGRGRQRGMKVAVAVVCAALLAGAGWLIADGDGNGKTGSTGSRAGGDGEGEKPVDRGTEERWKDTHPTLKIGVKDDQPGLSIFDRSTRTYRGYDIDLAYAIAESMGYGRGAVSFTTVATDYRSTALKTKQVDLVIASYSITDDRKTAGPDGYSVDFAGPYYEASRGFLVRQKSAKYTINDSSDLRDLGVEVCTARESTYEKALPKQGFTMAKSQPNTYQDCLDKLLDPESDVYAVASDDIILAGYVKANPGKVRRLENIQGAEGYGVAMRPKSPLLKDEVCSALRTILAGRIWEDMYKENLAGLVGNENPPGRPDLTECEGR</sequence>
<keyword evidence="6 7" id="KW-0067">ATP-binding</keyword>
<keyword evidence="3" id="KW-0808">Transferase</keyword>
<dbReference type="InterPro" id="IPR017441">
    <property type="entry name" value="Protein_kinase_ATP_BS"/>
</dbReference>
<evidence type="ECO:0000313" key="10">
    <source>
        <dbReference type="EMBL" id="ARF62403.1"/>
    </source>
</evidence>
<dbReference type="CDD" id="cd14014">
    <property type="entry name" value="STKc_PknB_like"/>
    <property type="match status" value="1"/>
</dbReference>
<dbReference type="GO" id="GO:0005524">
    <property type="term" value="F:ATP binding"/>
    <property type="evidence" value="ECO:0007669"/>
    <property type="project" value="UniProtKB-UniRule"/>
</dbReference>
<dbReference type="Proteomes" id="UP000192445">
    <property type="component" value="Chromosome"/>
</dbReference>
<dbReference type="InterPro" id="IPR000719">
    <property type="entry name" value="Prot_kinase_dom"/>
</dbReference>
<evidence type="ECO:0000256" key="6">
    <source>
        <dbReference type="ARBA" id="ARBA00022840"/>
    </source>
</evidence>
<feature type="region of interest" description="Disordered" evidence="8">
    <location>
        <begin position="1"/>
        <end position="120"/>
    </location>
</feature>
<evidence type="ECO:0000256" key="4">
    <source>
        <dbReference type="ARBA" id="ARBA00022741"/>
    </source>
</evidence>
<dbReference type="Pfam" id="PF00497">
    <property type="entry name" value="SBP_bac_3"/>
    <property type="match status" value="1"/>
</dbReference>
<feature type="compositionally biased region" description="Low complexity" evidence="8">
    <location>
        <begin position="398"/>
        <end position="412"/>
    </location>
</feature>
<dbReference type="AlphaFoldDB" id="A0A1V0UAX8"/>
<dbReference type="GO" id="GO:0004674">
    <property type="term" value="F:protein serine/threonine kinase activity"/>
    <property type="evidence" value="ECO:0007669"/>
    <property type="project" value="UniProtKB-KW"/>
</dbReference>
<feature type="domain" description="Protein kinase" evidence="9">
    <location>
        <begin position="132"/>
        <end position="392"/>
    </location>
</feature>
<dbReference type="Gene3D" id="3.40.190.10">
    <property type="entry name" value="Periplasmic binding protein-like II"/>
    <property type="match status" value="2"/>
</dbReference>
<feature type="region of interest" description="Disordered" evidence="8">
    <location>
        <begin position="395"/>
        <end position="488"/>
    </location>
</feature>
<feature type="compositionally biased region" description="Basic and acidic residues" evidence="8">
    <location>
        <begin position="531"/>
        <end position="547"/>
    </location>
</feature>
<dbReference type="SUPFAM" id="SSF56112">
    <property type="entry name" value="Protein kinase-like (PK-like)"/>
    <property type="match status" value="1"/>
</dbReference>
<dbReference type="PROSITE" id="PS50011">
    <property type="entry name" value="PROTEIN_KINASE_DOM"/>
    <property type="match status" value="1"/>
</dbReference>
<evidence type="ECO:0000256" key="1">
    <source>
        <dbReference type="ARBA" id="ARBA00012513"/>
    </source>
</evidence>
<reference evidence="10 11" key="1">
    <citation type="submission" date="2017-03" db="EMBL/GenBank/DDBJ databases">
        <title>Complete Genome Sequence of a natural compounds producer, Streptomyces violaceus S21.</title>
        <authorList>
            <person name="Zhong C."/>
            <person name="Zhao Z."/>
            <person name="Fu J."/>
            <person name="Zong G."/>
            <person name="Qin R."/>
            <person name="Cao G."/>
        </authorList>
    </citation>
    <scope>NUCLEOTIDE SEQUENCE [LARGE SCALE GENOMIC DNA]</scope>
    <source>
        <strain evidence="10 11">S21</strain>
    </source>
</reference>
<dbReference type="Gene3D" id="3.30.200.20">
    <property type="entry name" value="Phosphorylase Kinase, domain 1"/>
    <property type="match status" value="1"/>
</dbReference>
<dbReference type="Gene3D" id="1.10.510.10">
    <property type="entry name" value="Transferase(Phosphotransferase) domain 1"/>
    <property type="match status" value="1"/>
</dbReference>
<feature type="compositionally biased region" description="Low complexity" evidence="8">
    <location>
        <begin position="430"/>
        <end position="464"/>
    </location>
</feature>
<dbReference type="PANTHER" id="PTHR43289:SF6">
    <property type="entry name" value="SERINE_THREONINE-PROTEIN KINASE NEKL-3"/>
    <property type="match status" value="1"/>
</dbReference>
<dbReference type="PROSITE" id="PS00107">
    <property type="entry name" value="PROTEIN_KINASE_ATP"/>
    <property type="match status" value="1"/>
</dbReference>
<dbReference type="PANTHER" id="PTHR43289">
    <property type="entry name" value="MITOGEN-ACTIVATED PROTEIN KINASE KINASE KINASE 20-RELATED"/>
    <property type="match status" value="1"/>
</dbReference>
<dbReference type="InterPro" id="IPR008271">
    <property type="entry name" value="Ser/Thr_kinase_AS"/>
</dbReference>
<dbReference type="InterPro" id="IPR011009">
    <property type="entry name" value="Kinase-like_dom_sf"/>
</dbReference>
<dbReference type="KEGG" id="svu:B1H20_14080"/>
<dbReference type="SUPFAM" id="SSF53850">
    <property type="entry name" value="Periplasmic binding protein-like II"/>
    <property type="match status" value="1"/>
</dbReference>